<keyword evidence="1" id="KW-0472">Membrane</keyword>
<dbReference type="PANTHER" id="PTHR30336:SF4">
    <property type="entry name" value="ENVELOPE BIOGENESIS FACTOR ELYC"/>
    <property type="match status" value="1"/>
</dbReference>
<dbReference type="PANTHER" id="PTHR30336">
    <property type="entry name" value="INNER MEMBRANE PROTEIN, PROBABLE PERMEASE"/>
    <property type="match status" value="1"/>
</dbReference>
<accession>A0ABT1WDT3</accession>
<dbReference type="RefSeq" id="WP_256763381.1">
    <property type="nucleotide sequence ID" value="NZ_JANIGO010000001.1"/>
</dbReference>
<proteinExistence type="predicted"/>
<keyword evidence="4" id="KW-1185">Reference proteome</keyword>
<comment type="caution">
    <text evidence="3">The sequence shown here is derived from an EMBL/GenBank/DDBJ whole genome shotgun (WGS) entry which is preliminary data.</text>
</comment>
<sequence>MLAELTKYAIWGASPLGLWVILTLVAFTLCVRRPNTRMVLCVWAQLQLLAFSTPRVADHLFSQLEQEAAQLQAGKPLHGPVKAIVVLGGGVDGAYAGLREQGDLNNSGDRVLEGARLYRNGVSARVVVSGGKFGGDPNKGTEAAAMQSILQDLGVPPHNVLMDEQSRTTLENARYTRDLLGPGQHSIALVTSAYHLPRAVRLFEQAGFDVYPVRCDIRVVPEQTQFWEELPRYESLERSTLAIKEWLGRLQLHVSSWY</sequence>
<feature type="transmembrane region" description="Helical" evidence="1">
    <location>
        <begin position="12"/>
        <end position="31"/>
    </location>
</feature>
<dbReference type="InterPro" id="IPR003848">
    <property type="entry name" value="DUF218"/>
</dbReference>
<keyword evidence="1" id="KW-1133">Transmembrane helix</keyword>
<protein>
    <submittedName>
        <fullName evidence="3">YdcF family protein</fullName>
    </submittedName>
</protein>
<organism evidence="3 4">
    <name type="scientific">Limnobacter humi</name>
    <dbReference type="NCBI Taxonomy" id="1778671"/>
    <lineage>
        <taxon>Bacteria</taxon>
        <taxon>Pseudomonadati</taxon>
        <taxon>Pseudomonadota</taxon>
        <taxon>Betaproteobacteria</taxon>
        <taxon>Burkholderiales</taxon>
        <taxon>Burkholderiaceae</taxon>
        <taxon>Limnobacter</taxon>
    </lineage>
</organism>
<dbReference type="Pfam" id="PF02698">
    <property type="entry name" value="DUF218"/>
    <property type="match status" value="1"/>
</dbReference>
<keyword evidence="1" id="KW-0812">Transmembrane</keyword>
<dbReference type="CDD" id="cd06259">
    <property type="entry name" value="YdcF-like"/>
    <property type="match status" value="1"/>
</dbReference>
<dbReference type="InterPro" id="IPR014729">
    <property type="entry name" value="Rossmann-like_a/b/a_fold"/>
</dbReference>
<dbReference type="InterPro" id="IPR051599">
    <property type="entry name" value="Cell_Envelope_Assoc"/>
</dbReference>
<evidence type="ECO:0000313" key="3">
    <source>
        <dbReference type="EMBL" id="MCQ8895682.1"/>
    </source>
</evidence>
<dbReference type="EMBL" id="JANIGO010000001">
    <property type="protein sequence ID" value="MCQ8895682.1"/>
    <property type="molecule type" value="Genomic_DNA"/>
</dbReference>
<feature type="domain" description="DUF218" evidence="2">
    <location>
        <begin position="83"/>
        <end position="248"/>
    </location>
</feature>
<reference evidence="3 4" key="1">
    <citation type="submission" date="2022-07" db="EMBL/GenBank/DDBJ databases">
        <authorList>
            <person name="Xamxidin M."/>
            <person name="Wu M."/>
        </authorList>
    </citation>
    <scope>NUCLEOTIDE SEQUENCE [LARGE SCALE GENOMIC DNA]</scope>
    <source>
        <strain evidence="3 4">NBRC 111650</strain>
    </source>
</reference>
<name>A0ABT1WDT3_9BURK</name>
<evidence type="ECO:0000256" key="1">
    <source>
        <dbReference type="SAM" id="Phobius"/>
    </source>
</evidence>
<evidence type="ECO:0000313" key="4">
    <source>
        <dbReference type="Proteomes" id="UP001204142"/>
    </source>
</evidence>
<evidence type="ECO:0000259" key="2">
    <source>
        <dbReference type="Pfam" id="PF02698"/>
    </source>
</evidence>
<dbReference type="Proteomes" id="UP001204142">
    <property type="component" value="Unassembled WGS sequence"/>
</dbReference>
<gene>
    <name evidence="3" type="ORF">NQT62_04390</name>
</gene>
<dbReference type="Gene3D" id="3.40.50.620">
    <property type="entry name" value="HUPs"/>
    <property type="match status" value="1"/>
</dbReference>